<evidence type="ECO:0000313" key="1">
    <source>
        <dbReference type="EMBL" id="GKX55040.1"/>
    </source>
</evidence>
<dbReference type="Proteomes" id="UP001058124">
    <property type="component" value="Unassembled WGS sequence"/>
</dbReference>
<dbReference type="EMBL" id="BRLH01000002">
    <property type="protein sequence ID" value="GKX55040.1"/>
    <property type="molecule type" value="Genomic_DNA"/>
</dbReference>
<dbReference type="AlphaFoldDB" id="A0AAV5N0K7"/>
<organism evidence="1 2">
    <name type="scientific">Leminorella grimontii</name>
    <dbReference type="NCBI Taxonomy" id="82981"/>
    <lineage>
        <taxon>Bacteria</taxon>
        <taxon>Pseudomonadati</taxon>
        <taxon>Pseudomonadota</taxon>
        <taxon>Gammaproteobacteria</taxon>
        <taxon>Enterobacterales</taxon>
        <taxon>Budviciaceae</taxon>
        <taxon>Leminorella</taxon>
    </lineage>
</organism>
<name>A0AAV5N0K7_9GAMM</name>
<proteinExistence type="predicted"/>
<keyword evidence="2" id="KW-1185">Reference proteome</keyword>
<comment type="caution">
    <text evidence="1">The sequence shown here is derived from an EMBL/GenBank/DDBJ whole genome shotgun (WGS) entry which is preliminary data.</text>
</comment>
<evidence type="ECO:0000313" key="2">
    <source>
        <dbReference type="Proteomes" id="UP001058124"/>
    </source>
</evidence>
<reference evidence="1" key="1">
    <citation type="submission" date="2022-06" db="EMBL/GenBank/DDBJ databases">
        <title>Draft genome sequences of Leminorella grimontii str. JCM5902.</title>
        <authorList>
            <person name="Wakabayashi Y."/>
            <person name="Kojima K."/>
        </authorList>
    </citation>
    <scope>NUCLEOTIDE SEQUENCE</scope>
    <source>
        <strain evidence="1">JCM 5902</strain>
    </source>
</reference>
<accession>A0AAV5N0K7</accession>
<gene>
    <name evidence="1" type="ORF">SOASR030_11520</name>
</gene>
<protein>
    <submittedName>
        <fullName evidence="1">Uncharacterized protein</fullName>
    </submittedName>
</protein>
<sequence length="64" mass="7563">MTPVSQALTQAWQRVQPSTNREFSTDQGGLIAVELLRHWPRSRFRLDNVDMLTSNHQEKFLIFY</sequence>